<keyword evidence="2" id="KW-0805">Transcription regulation</keyword>
<dbReference type="InterPro" id="IPR013324">
    <property type="entry name" value="RNA_pol_sigma_r3/r4-like"/>
</dbReference>
<dbReference type="EMBL" id="CP000251">
    <property type="protein sequence ID" value="ABC82658.1"/>
    <property type="molecule type" value="Genomic_DNA"/>
</dbReference>
<evidence type="ECO:0000256" key="6">
    <source>
        <dbReference type="SAM" id="MobiDB-lite"/>
    </source>
</evidence>
<dbReference type="KEGG" id="ade:Adeh_2888"/>
<dbReference type="InterPro" id="IPR039425">
    <property type="entry name" value="RNA_pol_sigma-70-like"/>
</dbReference>
<dbReference type="SUPFAM" id="SSF88659">
    <property type="entry name" value="Sigma3 and sigma4 domains of RNA polymerase sigma factors"/>
    <property type="match status" value="1"/>
</dbReference>
<reference evidence="8" key="1">
    <citation type="submission" date="2006-01" db="EMBL/GenBank/DDBJ databases">
        <title>Complete sequence of Anaeromyxobacter dehalogenans 2CP-C.</title>
        <authorList>
            <consortium name="US DOE Joint Genome Institute"/>
            <person name="Copeland A."/>
            <person name="Lucas S."/>
            <person name="Lapidus A."/>
            <person name="Barry K."/>
            <person name="Detter J.C."/>
            <person name="Glavina T."/>
            <person name="Hammon N."/>
            <person name="Israni S."/>
            <person name="Pitluck S."/>
            <person name="Brettin T."/>
            <person name="Bruce D."/>
            <person name="Han C."/>
            <person name="Tapia R."/>
            <person name="Gilna P."/>
            <person name="Kiss H."/>
            <person name="Schmutz J."/>
            <person name="Larimer F."/>
            <person name="Land M."/>
            <person name="Kyrpides N."/>
            <person name="Anderson I."/>
            <person name="Sanford R.A."/>
            <person name="Ritalahti K.M."/>
            <person name="Thomas H.S."/>
            <person name="Kirby J.R."/>
            <person name="Zhulin I.B."/>
            <person name="Loeffler F.E."/>
            <person name="Richardson P."/>
        </authorList>
    </citation>
    <scope>NUCLEOTIDE SEQUENCE</scope>
    <source>
        <strain evidence="8">2CP-C</strain>
    </source>
</reference>
<dbReference type="PANTHER" id="PTHR43133:SF8">
    <property type="entry name" value="RNA POLYMERASE SIGMA FACTOR HI_1459-RELATED"/>
    <property type="match status" value="1"/>
</dbReference>
<evidence type="ECO:0000256" key="2">
    <source>
        <dbReference type="ARBA" id="ARBA00023015"/>
    </source>
</evidence>
<keyword evidence="3" id="KW-0731">Sigma factor</keyword>
<evidence type="ECO:0000256" key="5">
    <source>
        <dbReference type="ARBA" id="ARBA00023163"/>
    </source>
</evidence>
<dbReference type="InterPro" id="IPR014284">
    <property type="entry name" value="RNA_pol_sigma-70_dom"/>
</dbReference>
<evidence type="ECO:0000256" key="3">
    <source>
        <dbReference type="ARBA" id="ARBA00023082"/>
    </source>
</evidence>
<evidence type="ECO:0000256" key="4">
    <source>
        <dbReference type="ARBA" id="ARBA00023125"/>
    </source>
</evidence>
<protein>
    <submittedName>
        <fullName evidence="8">Sigma-24 (FecI-like)</fullName>
    </submittedName>
</protein>
<dbReference type="GO" id="GO:0016987">
    <property type="term" value="F:sigma factor activity"/>
    <property type="evidence" value="ECO:0007669"/>
    <property type="project" value="UniProtKB-KW"/>
</dbReference>
<dbReference type="Gene3D" id="1.10.1740.10">
    <property type="match status" value="1"/>
</dbReference>
<dbReference type="NCBIfam" id="TIGR02937">
    <property type="entry name" value="sigma70-ECF"/>
    <property type="match status" value="1"/>
</dbReference>
<accession>Q2IDJ7</accession>
<evidence type="ECO:0000259" key="7">
    <source>
        <dbReference type="Pfam" id="PF04545"/>
    </source>
</evidence>
<dbReference type="InterPro" id="IPR036388">
    <property type="entry name" value="WH-like_DNA-bd_sf"/>
</dbReference>
<proteinExistence type="inferred from homology"/>
<dbReference type="Pfam" id="PF04545">
    <property type="entry name" value="Sigma70_r4"/>
    <property type="match status" value="1"/>
</dbReference>
<evidence type="ECO:0000313" key="8">
    <source>
        <dbReference type="EMBL" id="ABC82658.1"/>
    </source>
</evidence>
<evidence type="ECO:0000313" key="9">
    <source>
        <dbReference type="Proteomes" id="UP000001935"/>
    </source>
</evidence>
<keyword evidence="4" id="KW-0238">DNA-binding</keyword>
<organism evidence="8 9">
    <name type="scientific">Anaeromyxobacter dehalogenans (strain 2CP-C)</name>
    <dbReference type="NCBI Taxonomy" id="290397"/>
    <lineage>
        <taxon>Bacteria</taxon>
        <taxon>Pseudomonadati</taxon>
        <taxon>Myxococcota</taxon>
        <taxon>Myxococcia</taxon>
        <taxon>Myxococcales</taxon>
        <taxon>Cystobacterineae</taxon>
        <taxon>Anaeromyxobacteraceae</taxon>
        <taxon>Anaeromyxobacter</taxon>
    </lineage>
</organism>
<name>Q2IDJ7_ANADE</name>
<gene>
    <name evidence="8" type="ordered locus">Adeh_2888</name>
</gene>
<dbReference type="Gene3D" id="1.10.10.10">
    <property type="entry name" value="Winged helix-like DNA-binding domain superfamily/Winged helix DNA-binding domain"/>
    <property type="match status" value="1"/>
</dbReference>
<dbReference type="GO" id="GO:0003677">
    <property type="term" value="F:DNA binding"/>
    <property type="evidence" value="ECO:0007669"/>
    <property type="project" value="UniProtKB-KW"/>
</dbReference>
<dbReference type="InterPro" id="IPR013325">
    <property type="entry name" value="RNA_pol_sigma_r2"/>
</dbReference>
<feature type="domain" description="RNA polymerase sigma-70 region 4" evidence="7">
    <location>
        <begin position="136"/>
        <end position="184"/>
    </location>
</feature>
<dbReference type="SUPFAM" id="SSF88946">
    <property type="entry name" value="Sigma2 domain of RNA polymerase sigma factors"/>
    <property type="match status" value="1"/>
</dbReference>
<comment type="similarity">
    <text evidence="1">Belongs to the sigma-70 factor family. ECF subfamily.</text>
</comment>
<dbReference type="HOGENOM" id="CLU_1431846_0_0_7"/>
<evidence type="ECO:0000256" key="1">
    <source>
        <dbReference type="ARBA" id="ARBA00010641"/>
    </source>
</evidence>
<sequence>MRSRMGWAGTTADAPDDASDGALARRAARGDRAAEEALCRRFRPRIRLYGLRHLREEAAAADLAQDVLVAVIARLRAGAVREPDRLASFVLSTCRQLAGSAVRTARRREALLSAEPLPAPLDPPAEPLPRDRLARCLEALAARERAVVVATFYAEQPAEAISRDHALSAAHVRVLRHRALRHLRTCLGLEEAAG</sequence>
<dbReference type="GO" id="GO:0006352">
    <property type="term" value="P:DNA-templated transcription initiation"/>
    <property type="evidence" value="ECO:0007669"/>
    <property type="project" value="InterPro"/>
</dbReference>
<dbReference type="Proteomes" id="UP000001935">
    <property type="component" value="Chromosome"/>
</dbReference>
<feature type="region of interest" description="Disordered" evidence="6">
    <location>
        <begin position="1"/>
        <end position="25"/>
    </location>
</feature>
<dbReference type="eggNOG" id="COG1595">
    <property type="taxonomic scope" value="Bacteria"/>
</dbReference>
<dbReference type="STRING" id="290397.Adeh_2888"/>
<keyword evidence="5" id="KW-0804">Transcription</keyword>
<dbReference type="PANTHER" id="PTHR43133">
    <property type="entry name" value="RNA POLYMERASE ECF-TYPE SIGMA FACTO"/>
    <property type="match status" value="1"/>
</dbReference>
<dbReference type="AlphaFoldDB" id="Q2IDJ7"/>
<dbReference type="InterPro" id="IPR007630">
    <property type="entry name" value="RNA_pol_sigma70_r4"/>
</dbReference>